<dbReference type="GO" id="GO:0005634">
    <property type="term" value="C:nucleus"/>
    <property type="evidence" value="ECO:0007669"/>
    <property type="project" value="TreeGrafter"/>
</dbReference>
<keyword evidence="2" id="KW-1133">Transmembrane helix</keyword>
<dbReference type="PANTHER" id="PTHR32387:SF0">
    <property type="entry name" value="PROTEIN NO VEIN"/>
    <property type="match status" value="1"/>
</dbReference>
<evidence type="ECO:0000313" key="4">
    <source>
        <dbReference type="Proteomes" id="UP001289374"/>
    </source>
</evidence>
<dbReference type="Proteomes" id="UP001289374">
    <property type="component" value="Unassembled WGS sequence"/>
</dbReference>
<sequence>MYGQPPPFRSGGGGRGAAQPPQQQQIHLNPNFFPSPNLFLLQQNPNFLPHLNPFVQNLNSFAQLQQQFANSTFPVQLNSDNNNFQAPRPNGSSISSKYPQPVKVQNEMVEKLDKAVMRARADLLASNENVSAWKVSQAALLMVKAESWESLGFQIQQVPSLNRLLATEGKEYVAYHRITTVDLANEFISGYQLFVAICENEGIERFEELELGPLVRHPLAVHYFSVTSDVTEVCRIRTEDIISYLCEFIDSHKKKEVKVDTFLDFISKKQSISGWEKICVRVQNFGVYVNHIKEARQLEDRVLEKCYQEMRVKSSKRNKNPPPFSARKKEMDDHFTAISQRMKSFSSANTQFCGKHIRFISSSSEDDDSESHDYEDNQDEKNTDSNGNCSLSQLNVKDRVSSCPYPSATEEMTRLGLKSEVASSPCLSGGAVRCNGDNELSRGKRRYESVSSGSSVPHKLPKRDKFDADLKHKRQNNQGITGDSLSTESLKVFFTTWKEACQGNNAHEVLERMLQFYNTRKKRKAKEMFTSYPFVGLLYAAVTYMKYGVWDNLYDTFQASSQRGMDGKPFEGSADCIGIDVELAEKDVVSAPKFLTNKHDVTAEDIAKKISEYFEDYILSNKNLSRGNRFSFLRKLCKCEYWLIEQYSTNMFESLGYGDYITFLEKYMHLLPHALQRCIIGDLSENVSLEAHLQPIELDVLLSQALNSLGGNETTNMLNISQLLARQFPLVCFKLVNSEHMPNFPDLLQEKRCSSASNSVLFSAPLLRLNYVGDMLAQDEQKVETSGFGRNMISREGIIAAVTTKDAIEVLLKAPMLTDLNLWSHWDILYAPSLGSMVEWLLKEVNTKELLCLVTKGGKVIRLDHSATLDSFLKVFIKGSSFETAVALLSLYALYGGEQNVPLSLLKCHARQAFEVIINNYLEMELHYDKNLYKHGKPSYDQHIVGKSASSNISCKLRNNRSILNKAATVMSRFTLDCLSYLPIEFCSFAADVLIAGLQSHVNDVPSVILAECTQIERVMLHEVGMSLGLMEWVHDYYSFCSSPTTGYSPGSSCLDVVNHESNKRSVIGQGEPCKDPSSSGEMLVSYGVDRHDLKVKRVSGGADSADGRVANSERLSVVDNHIDNDPAKVIESIRQEEFGLDQSLSATESRMLEKQHARLGRALHCLSQELYSQDSHFLLELNILKLCAILLTGKVPLICFRALLSEADLFGGWLVLLILFLMEVSMYVALTVAPSGLEVLSSIGREFNITT</sequence>
<dbReference type="EMBL" id="JACGWL010000014">
    <property type="protein sequence ID" value="KAK4388018.1"/>
    <property type="molecule type" value="Genomic_DNA"/>
</dbReference>
<feature type="region of interest" description="Disordered" evidence="1">
    <location>
        <begin position="1"/>
        <end position="22"/>
    </location>
</feature>
<accession>A0AAE1W7A8</accession>
<keyword evidence="4" id="KW-1185">Reference proteome</keyword>
<evidence type="ECO:0000313" key="3">
    <source>
        <dbReference type="EMBL" id="KAK4388018.1"/>
    </source>
</evidence>
<evidence type="ECO:0000256" key="1">
    <source>
        <dbReference type="SAM" id="MobiDB-lite"/>
    </source>
</evidence>
<dbReference type="PANTHER" id="PTHR32387">
    <property type="entry name" value="WU:FJ29H11"/>
    <property type="match status" value="1"/>
</dbReference>
<protein>
    <submittedName>
        <fullName evidence="3">Protein NO VEIN</fullName>
    </submittedName>
</protein>
<dbReference type="AlphaFoldDB" id="A0AAE1W7A8"/>
<comment type="caution">
    <text evidence="3">The sequence shown here is derived from an EMBL/GenBank/DDBJ whole genome shotgun (WGS) entry which is preliminary data.</text>
</comment>
<reference evidence="3" key="2">
    <citation type="journal article" date="2024" name="Plant">
        <title>Genomic evolution and insights into agronomic trait innovations of Sesamum species.</title>
        <authorList>
            <person name="Miao H."/>
            <person name="Wang L."/>
            <person name="Qu L."/>
            <person name="Liu H."/>
            <person name="Sun Y."/>
            <person name="Le M."/>
            <person name="Wang Q."/>
            <person name="Wei S."/>
            <person name="Zheng Y."/>
            <person name="Lin W."/>
            <person name="Duan Y."/>
            <person name="Cao H."/>
            <person name="Xiong S."/>
            <person name="Wang X."/>
            <person name="Wei L."/>
            <person name="Li C."/>
            <person name="Ma Q."/>
            <person name="Ju M."/>
            <person name="Zhao R."/>
            <person name="Li G."/>
            <person name="Mu C."/>
            <person name="Tian Q."/>
            <person name="Mei H."/>
            <person name="Zhang T."/>
            <person name="Gao T."/>
            <person name="Zhang H."/>
        </authorList>
    </citation>
    <scope>NUCLEOTIDE SEQUENCE</scope>
    <source>
        <strain evidence="3">K16</strain>
    </source>
</reference>
<dbReference type="InterPro" id="IPR052957">
    <property type="entry name" value="Auxin_embryo_med"/>
</dbReference>
<organism evidence="3 4">
    <name type="scientific">Sesamum angolense</name>
    <dbReference type="NCBI Taxonomy" id="2727404"/>
    <lineage>
        <taxon>Eukaryota</taxon>
        <taxon>Viridiplantae</taxon>
        <taxon>Streptophyta</taxon>
        <taxon>Embryophyta</taxon>
        <taxon>Tracheophyta</taxon>
        <taxon>Spermatophyta</taxon>
        <taxon>Magnoliopsida</taxon>
        <taxon>eudicotyledons</taxon>
        <taxon>Gunneridae</taxon>
        <taxon>Pentapetalae</taxon>
        <taxon>asterids</taxon>
        <taxon>lamiids</taxon>
        <taxon>Lamiales</taxon>
        <taxon>Pedaliaceae</taxon>
        <taxon>Sesamum</taxon>
    </lineage>
</organism>
<feature type="transmembrane region" description="Helical" evidence="2">
    <location>
        <begin position="1211"/>
        <end position="1231"/>
    </location>
</feature>
<name>A0AAE1W7A8_9LAMI</name>
<evidence type="ECO:0000256" key="2">
    <source>
        <dbReference type="SAM" id="Phobius"/>
    </source>
</evidence>
<proteinExistence type="predicted"/>
<feature type="region of interest" description="Disordered" evidence="1">
    <location>
        <begin position="362"/>
        <end position="391"/>
    </location>
</feature>
<keyword evidence="2" id="KW-0812">Transmembrane</keyword>
<dbReference type="GO" id="GO:0048364">
    <property type="term" value="P:root development"/>
    <property type="evidence" value="ECO:0007669"/>
    <property type="project" value="TreeGrafter"/>
</dbReference>
<feature type="compositionally biased region" description="Basic and acidic residues" evidence="1">
    <location>
        <begin position="439"/>
        <end position="448"/>
    </location>
</feature>
<dbReference type="GO" id="GO:0009793">
    <property type="term" value="P:embryo development ending in seed dormancy"/>
    <property type="evidence" value="ECO:0007669"/>
    <property type="project" value="TreeGrafter"/>
</dbReference>
<feature type="region of interest" description="Disordered" evidence="1">
    <location>
        <begin position="438"/>
        <end position="482"/>
    </location>
</feature>
<gene>
    <name evidence="3" type="ORF">Sango_2408400</name>
</gene>
<dbReference type="GO" id="GO:0010305">
    <property type="term" value="P:leaf vascular tissue pattern formation"/>
    <property type="evidence" value="ECO:0007669"/>
    <property type="project" value="TreeGrafter"/>
</dbReference>
<feature type="region of interest" description="Disordered" evidence="1">
    <location>
        <begin position="75"/>
        <end position="98"/>
    </location>
</feature>
<reference evidence="3" key="1">
    <citation type="submission" date="2020-06" db="EMBL/GenBank/DDBJ databases">
        <authorList>
            <person name="Li T."/>
            <person name="Hu X."/>
            <person name="Zhang T."/>
            <person name="Song X."/>
            <person name="Zhang H."/>
            <person name="Dai N."/>
            <person name="Sheng W."/>
            <person name="Hou X."/>
            <person name="Wei L."/>
        </authorList>
    </citation>
    <scope>NUCLEOTIDE SEQUENCE</scope>
    <source>
        <strain evidence="3">K16</strain>
        <tissue evidence="3">Leaf</tissue>
    </source>
</reference>
<feature type="compositionally biased region" description="Basic and acidic residues" evidence="1">
    <location>
        <begin position="371"/>
        <end position="383"/>
    </location>
</feature>
<keyword evidence="2" id="KW-0472">Membrane</keyword>